<keyword evidence="5" id="KW-1185">Reference proteome</keyword>
<gene>
    <name evidence="4" type="ORF">ThidrDRAFT_3785</name>
</gene>
<sequence>MPQSAELIRLSDLPQSTPALLAEIQGGRHLMRRLLSLGLRQGSRLSVVQRRGQGLVLATGEVRIAVGSGIADKLWVTPCDLSEDDPDPDAETATDPARSSMGL</sequence>
<evidence type="ECO:0000313" key="4">
    <source>
        <dbReference type="EMBL" id="EGV28420.1"/>
    </source>
</evidence>
<dbReference type="InterPro" id="IPR038157">
    <property type="entry name" value="FeoA_core_dom"/>
</dbReference>
<dbReference type="Gene3D" id="2.30.30.90">
    <property type="match status" value="1"/>
</dbReference>
<dbReference type="InterPro" id="IPR007167">
    <property type="entry name" value="Fe-transptr_FeoA-like"/>
</dbReference>
<dbReference type="Pfam" id="PF04023">
    <property type="entry name" value="FeoA"/>
    <property type="match status" value="1"/>
</dbReference>
<feature type="domain" description="Ferrous iron transporter FeoA-like" evidence="3">
    <location>
        <begin position="8"/>
        <end position="78"/>
    </location>
</feature>
<keyword evidence="1" id="KW-0408">Iron</keyword>
<accession>G2E672</accession>
<dbReference type="GO" id="GO:0046914">
    <property type="term" value="F:transition metal ion binding"/>
    <property type="evidence" value="ECO:0007669"/>
    <property type="project" value="InterPro"/>
</dbReference>
<evidence type="ECO:0000259" key="3">
    <source>
        <dbReference type="SMART" id="SM00899"/>
    </source>
</evidence>
<dbReference type="OrthoDB" id="5772942at2"/>
<proteinExistence type="predicted"/>
<comment type="caution">
    <text evidence="4">The sequence shown here is derived from an EMBL/GenBank/DDBJ whole genome shotgun (WGS) entry which is preliminary data.</text>
</comment>
<evidence type="ECO:0000313" key="5">
    <source>
        <dbReference type="Proteomes" id="UP000004200"/>
    </source>
</evidence>
<dbReference type="SMART" id="SM00899">
    <property type="entry name" value="FeoA"/>
    <property type="match status" value="1"/>
</dbReference>
<dbReference type="Proteomes" id="UP000004200">
    <property type="component" value="Unassembled WGS sequence"/>
</dbReference>
<dbReference type="STRING" id="765913.ThidrDRAFT_3785"/>
<dbReference type="RefSeq" id="WP_007042498.1">
    <property type="nucleotide sequence ID" value="NZ_AFWT01000038.1"/>
</dbReference>
<reference evidence="4 5" key="1">
    <citation type="submission" date="2011-06" db="EMBL/GenBank/DDBJ databases">
        <title>The draft genome of Thiorhodococcus drewsii AZ1.</title>
        <authorList>
            <consortium name="US DOE Joint Genome Institute (JGI-PGF)"/>
            <person name="Lucas S."/>
            <person name="Han J."/>
            <person name="Lapidus A."/>
            <person name="Cheng J.-F."/>
            <person name="Goodwin L."/>
            <person name="Pitluck S."/>
            <person name="Peters L."/>
            <person name="Land M.L."/>
            <person name="Hauser L."/>
            <person name="Vogl K."/>
            <person name="Liu Z."/>
            <person name="Imhoff J."/>
            <person name="Thiel V."/>
            <person name="Frigaard N.-U."/>
            <person name="Bryant D.A."/>
            <person name="Woyke T.J."/>
        </authorList>
    </citation>
    <scope>NUCLEOTIDE SEQUENCE [LARGE SCALE GENOMIC DNA]</scope>
    <source>
        <strain evidence="4 5">AZ1</strain>
    </source>
</reference>
<feature type="region of interest" description="Disordered" evidence="2">
    <location>
        <begin position="79"/>
        <end position="103"/>
    </location>
</feature>
<evidence type="ECO:0000256" key="1">
    <source>
        <dbReference type="ARBA" id="ARBA00023004"/>
    </source>
</evidence>
<protein>
    <submittedName>
        <fullName evidence="4">FeoA family protein</fullName>
    </submittedName>
</protein>
<name>G2E672_9GAMM</name>
<dbReference type="AlphaFoldDB" id="G2E672"/>
<dbReference type="InterPro" id="IPR008988">
    <property type="entry name" value="Transcriptional_repressor_C"/>
</dbReference>
<dbReference type="SUPFAM" id="SSF50037">
    <property type="entry name" value="C-terminal domain of transcriptional repressors"/>
    <property type="match status" value="1"/>
</dbReference>
<feature type="compositionally biased region" description="Acidic residues" evidence="2">
    <location>
        <begin position="81"/>
        <end position="92"/>
    </location>
</feature>
<dbReference type="eggNOG" id="COG1918">
    <property type="taxonomic scope" value="Bacteria"/>
</dbReference>
<organism evidence="4 5">
    <name type="scientific">Thiorhodococcus drewsii AZ1</name>
    <dbReference type="NCBI Taxonomy" id="765913"/>
    <lineage>
        <taxon>Bacteria</taxon>
        <taxon>Pseudomonadati</taxon>
        <taxon>Pseudomonadota</taxon>
        <taxon>Gammaproteobacteria</taxon>
        <taxon>Chromatiales</taxon>
        <taxon>Chromatiaceae</taxon>
        <taxon>Thiorhodococcus</taxon>
    </lineage>
</organism>
<evidence type="ECO:0000256" key="2">
    <source>
        <dbReference type="SAM" id="MobiDB-lite"/>
    </source>
</evidence>
<dbReference type="EMBL" id="AFWT01000038">
    <property type="protein sequence ID" value="EGV28420.1"/>
    <property type="molecule type" value="Genomic_DNA"/>
</dbReference>